<comment type="caution">
    <text evidence="3">The sequence shown here is derived from an EMBL/GenBank/DDBJ whole genome shotgun (WGS) entry which is preliminary data.</text>
</comment>
<sequence>MNGDGELALLVIDLQKSYFELPGLAGKEELLLPPTNELIAAARAAGRPVILVRTQHERDKSTWTLNMLEDDQGFAYPGTEQAEFLDGLDTREFVEIVKTRDNAFFGTDLKEQLDLLGVDRLLICGVSTHSCVAQTAIGAFAHNIRVWVAGDAISSDHRPLAEALLDFLREEMRQQVLTHRESLDLLAGG</sequence>
<dbReference type="GO" id="GO:0016787">
    <property type="term" value="F:hydrolase activity"/>
    <property type="evidence" value="ECO:0007669"/>
    <property type="project" value="UniProtKB-KW"/>
</dbReference>
<accession>A0ABP9FCS5</accession>
<evidence type="ECO:0000259" key="2">
    <source>
        <dbReference type="Pfam" id="PF00857"/>
    </source>
</evidence>
<reference evidence="4" key="1">
    <citation type="journal article" date="2019" name="Int. J. Syst. Evol. Microbiol.">
        <title>The Global Catalogue of Microorganisms (GCM) 10K type strain sequencing project: providing services to taxonomists for standard genome sequencing and annotation.</title>
        <authorList>
            <consortium name="The Broad Institute Genomics Platform"/>
            <consortium name="The Broad Institute Genome Sequencing Center for Infectious Disease"/>
            <person name="Wu L."/>
            <person name="Ma J."/>
        </authorList>
    </citation>
    <scope>NUCLEOTIDE SEQUENCE [LARGE SCALE GENOMIC DNA]</scope>
    <source>
        <strain evidence="4">JCM 19125</strain>
    </source>
</reference>
<dbReference type="InterPro" id="IPR036380">
    <property type="entry name" value="Isochorismatase-like_sf"/>
</dbReference>
<dbReference type="Gene3D" id="3.40.50.850">
    <property type="entry name" value="Isochorismatase-like"/>
    <property type="match status" value="1"/>
</dbReference>
<dbReference type="InterPro" id="IPR050272">
    <property type="entry name" value="Isochorismatase-like_hydrls"/>
</dbReference>
<proteinExistence type="predicted"/>
<dbReference type="Proteomes" id="UP001501521">
    <property type="component" value="Unassembled WGS sequence"/>
</dbReference>
<dbReference type="SUPFAM" id="SSF52499">
    <property type="entry name" value="Isochorismatase-like hydrolases"/>
    <property type="match status" value="1"/>
</dbReference>
<dbReference type="InterPro" id="IPR000868">
    <property type="entry name" value="Isochorismatase-like_dom"/>
</dbReference>
<dbReference type="RefSeq" id="WP_345581874.1">
    <property type="nucleotide sequence ID" value="NZ_BAABLV010000026.1"/>
</dbReference>
<gene>
    <name evidence="3" type="ORF">GCM10025789_17160</name>
</gene>
<name>A0ABP9FCS5_9ACTN</name>
<keyword evidence="1 3" id="KW-0378">Hydrolase</keyword>
<dbReference type="Pfam" id="PF00857">
    <property type="entry name" value="Isochorismatase"/>
    <property type="match status" value="1"/>
</dbReference>
<evidence type="ECO:0000313" key="4">
    <source>
        <dbReference type="Proteomes" id="UP001501521"/>
    </source>
</evidence>
<organism evidence="3 4">
    <name type="scientific">Tessaracoccus lubricantis</name>
    <dbReference type="NCBI Taxonomy" id="545543"/>
    <lineage>
        <taxon>Bacteria</taxon>
        <taxon>Bacillati</taxon>
        <taxon>Actinomycetota</taxon>
        <taxon>Actinomycetes</taxon>
        <taxon>Propionibacteriales</taxon>
        <taxon>Propionibacteriaceae</taxon>
        <taxon>Tessaracoccus</taxon>
    </lineage>
</organism>
<evidence type="ECO:0000313" key="3">
    <source>
        <dbReference type="EMBL" id="GAA4899494.1"/>
    </source>
</evidence>
<dbReference type="EMBL" id="BAABLV010000026">
    <property type="protein sequence ID" value="GAA4899494.1"/>
    <property type="molecule type" value="Genomic_DNA"/>
</dbReference>
<evidence type="ECO:0000256" key="1">
    <source>
        <dbReference type="ARBA" id="ARBA00022801"/>
    </source>
</evidence>
<dbReference type="CDD" id="cd00431">
    <property type="entry name" value="cysteine_hydrolases"/>
    <property type="match status" value="1"/>
</dbReference>
<feature type="domain" description="Isochorismatase-like" evidence="2">
    <location>
        <begin position="8"/>
        <end position="171"/>
    </location>
</feature>
<keyword evidence="4" id="KW-1185">Reference proteome</keyword>
<protein>
    <submittedName>
        <fullName evidence="3">Cysteine hydrolase</fullName>
    </submittedName>
</protein>
<dbReference type="PANTHER" id="PTHR43540">
    <property type="entry name" value="PEROXYUREIDOACRYLATE/UREIDOACRYLATE AMIDOHYDROLASE-RELATED"/>
    <property type="match status" value="1"/>
</dbReference>